<feature type="transmembrane region" description="Helical" evidence="1">
    <location>
        <begin position="63"/>
        <end position="84"/>
    </location>
</feature>
<name>A0A0N0CTD8_9LACO</name>
<organism evidence="2 3">
    <name type="scientific">Apilactobacillus kunkeei</name>
    <dbReference type="NCBI Taxonomy" id="148814"/>
    <lineage>
        <taxon>Bacteria</taxon>
        <taxon>Bacillati</taxon>
        <taxon>Bacillota</taxon>
        <taxon>Bacilli</taxon>
        <taxon>Lactobacillales</taxon>
        <taxon>Lactobacillaceae</taxon>
        <taxon>Apilactobacillus</taxon>
    </lineage>
</organism>
<keyword evidence="1" id="KW-0472">Membrane</keyword>
<feature type="transmembrane region" description="Helical" evidence="1">
    <location>
        <begin position="149"/>
        <end position="168"/>
    </location>
</feature>
<evidence type="ECO:0000313" key="2">
    <source>
        <dbReference type="EMBL" id="KOY78112.1"/>
    </source>
</evidence>
<evidence type="ECO:0000256" key="1">
    <source>
        <dbReference type="SAM" id="Phobius"/>
    </source>
</evidence>
<keyword evidence="1" id="KW-0812">Transmembrane</keyword>
<dbReference type="EMBL" id="JXCZ01000045">
    <property type="protein sequence ID" value="KOY78112.1"/>
    <property type="molecule type" value="Genomic_DNA"/>
</dbReference>
<sequence length="176" mass="20456">MKKLLLKVIKYEFGLPSKMDEYQQAELYKSGFYAFAYYFIFSFIEVLAMSIVIISSFPDDLKINIFSILIMVNLFLILLVGFYLTHRIKMSKIDLVDANDKLSYQDLIRRARRQGIISGILFLLFTRLYEVIGIALSDDVSFISAFLNPRLNIISIVFSIVVGMATYFRQKKKIQK</sequence>
<evidence type="ECO:0000313" key="3">
    <source>
        <dbReference type="Proteomes" id="UP000037749"/>
    </source>
</evidence>
<gene>
    <name evidence="2" type="ORF">RZ72_02390</name>
</gene>
<dbReference type="AlphaFoldDB" id="A0A0N0CTD8"/>
<proteinExistence type="predicted"/>
<dbReference type="InterPro" id="IPR021697">
    <property type="entry name" value="DUF3278"/>
</dbReference>
<comment type="caution">
    <text evidence="2">The sequence shown here is derived from an EMBL/GenBank/DDBJ whole genome shotgun (WGS) entry which is preliminary data.</text>
</comment>
<feature type="transmembrane region" description="Helical" evidence="1">
    <location>
        <begin position="35"/>
        <end position="57"/>
    </location>
</feature>
<dbReference type="Pfam" id="PF11683">
    <property type="entry name" value="DUF3278"/>
    <property type="match status" value="1"/>
</dbReference>
<dbReference type="RefSeq" id="WP_053797012.1">
    <property type="nucleotide sequence ID" value="NZ_JXCZ01000045.1"/>
</dbReference>
<keyword evidence="1" id="KW-1133">Transmembrane helix</keyword>
<evidence type="ECO:0008006" key="4">
    <source>
        <dbReference type="Google" id="ProtNLM"/>
    </source>
</evidence>
<dbReference type="PATRIC" id="fig|148814.9.peg.1314"/>
<feature type="transmembrane region" description="Helical" evidence="1">
    <location>
        <begin position="116"/>
        <end position="137"/>
    </location>
</feature>
<accession>A0A0N0CTD8</accession>
<dbReference type="Proteomes" id="UP000037749">
    <property type="component" value="Unassembled WGS sequence"/>
</dbReference>
<protein>
    <recommendedName>
        <fullName evidence="4">DUF3278 domain-containing protein</fullName>
    </recommendedName>
</protein>
<reference evidence="2 3" key="1">
    <citation type="journal article" date="2015" name="Genome Biol. Evol.">
        <title>Functionally Structured Genomes in Lactobacillus kunkeei Colonizing the Honey Crop and Food Products of Honeybees and Stingless Bees.</title>
        <authorList>
            <person name="Tamarit D."/>
            <person name="Ellegaard K.M."/>
            <person name="Wikander J."/>
            <person name="Olofsson T."/>
            <person name="Vasquez A."/>
            <person name="Andersson S.G."/>
        </authorList>
    </citation>
    <scope>NUCLEOTIDE SEQUENCE [LARGE SCALE GENOMIC DNA]</scope>
    <source>
        <strain evidence="2 3">LAla</strain>
    </source>
</reference>